<evidence type="ECO:0000313" key="4">
    <source>
        <dbReference type="EMBL" id="SHI55273.1"/>
    </source>
</evidence>
<dbReference type="EMBL" id="FQZO01000001">
    <property type="protein sequence ID" value="SHI55273.1"/>
    <property type="molecule type" value="Genomic_DNA"/>
</dbReference>
<evidence type="ECO:0000259" key="3">
    <source>
        <dbReference type="Pfam" id="PF13785"/>
    </source>
</evidence>
<organism evidence="4 5">
    <name type="scientific">Clostridium amylolyticum</name>
    <dbReference type="NCBI Taxonomy" id="1121298"/>
    <lineage>
        <taxon>Bacteria</taxon>
        <taxon>Bacillati</taxon>
        <taxon>Bacillota</taxon>
        <taxon>Clostridia</taxon>
        <taxon>Eubacteriales</taxon>
        <taxon>Clostridiaceae</taxon>
        <taxon>Clostridium</taxon>
    </lineage>
</organism>
<feature type="transmembrane region" description="Helical" evidence="2">
    <location>
        <begin position="173"/>
        <end position="195"/>
    </location>
</feature>
<gene>
    <name evidence="4" type="ORF">SAMN05444401_0979</name>
</gene>
<dbReference type="Proteomes" id="UP000184080">
    <property type="component" value="Unassembled WGS sequence"/>
</dbReference>
<feature type="region of interest" description="Disordered" evidence="1">
    <location>
        <begin position="355"/>
        <end position="375"/>
    </location>
</feature>
<dbReference type="Pfam" id="PF13785">
    <property type="entry name" value="DUF4178"/>
    <property type="match status" value="1"/>
</dbReference>
<feature type="compositionally biased region" description="Low complexity" evidence="1">
    <location>
        <begin position="355"/>
        <end position="366"/>
    </location>
</feature>
<keyword evidence="2" id="KW-0812">Transmembrane</keyword>
<dbReference type="InterPro" id="IPR025235">
    <property type="entry name" value="DUF4178"/>
</dbReference>
<dbReference type="OrthoDB" id="1901128at2"/>
<keyword evidence="5" id="KW-1185">Reference proteome</keyword>
<sequence length="375" mass="42991">MAMKNSDLYFHVGSEIKVEGNPFVVEGYIVFKQYDGSSWTEYMIRSKGNYEVKWLSVDIEYDEYAIYTKCGYGEDFSAKSIIDNGYKKVDDEIAKVLDYKGQVDVELGEQVSYRDYEDNTEELLISIEEWDGEKEYSRGYYIDKEDIEKINIPNNALHIGAEDYSSAANIRKIIIAFIFIVLIVIVILKMGLLNFSKKEILSKYINSNSSFEYVTSITSDLDENKKANVYSTNKTVEDTAKLLIDGVQGNIDDVQESQQDGTVVITTKDELALIYISEDAETLVQVSLREYVYSSRHMPYRGSNITDGYYRRYYYTTVYQKDKTKFKKLPNAYRDYNGGQIIPDDNNKYRIYSSSVRQSSVNSRTSSGGGTSFGK</sequence>
<keyword evidence="2" id="KW-1133">Transmembrane helix</keyword>
<name>A0A1M6C2U0_9CLOT</name>
<reference evidence="4 5" key="1">
    <citation type="submission" date="2016-11" db="EMBL/GenBank/DDBJ databases">
        <authorList>
            <person name="Jaros S."/>
            <person name="Januszkiewicz K."/>
            <person name="Wedrychowicz H."/>
        </authorList>
    </citation>
    <scope>NUCLEOTIDE SEQUENCE [LARGE SCALE GENOMIC DNA]</scope>
    <source>
        <strain evidence="4 5">DSM 21864</strain>
    </source>
</reference>
<proteinExistence type="predicted"/>
<protein>
    <recommendedName>
        <fullName evidence="3">DUF4178 domain-containing protein</fullName>
    </recommendedName>
</protein>
<accession>A0A1M6C2U0</accession>
<dbReference type="AlphaFoldDB" id="A0A1M6C2U0"/>
<keyword evidence="2" id="KW-0472">Membrane</keyword>
<dbReference type="STRING" id="1121298.SAMN05444401_0979"/>
<evidence type="ECO:0000313" key="5">
    <source>
        <dbReference type="Proteomes" id="UP000184080"/>
    </source>
</evidence>
<evidence type="ECO:0000256" key="1">
    <source>
        <dbReference type="SAM" id="MobiDB-lite"/>
    </source>
</evidence>
<feature type="domain" description="DUF4178" evidence="3">
    <location>
        <begin position="12"/>
        <end position="143"/>
    </location>
</feature>
<evidence type="ECO:0000256" key="2">
    <source>
        <dbReference type="SAM" id="Phobius"/>
    </source>
</evidence>